<name>A0A6J5XLU1_PRUAR</name>
<feature type="compositionally biased region" description="Basic and acidic residues" evidence="1">
    <location>
        <begin position="1"/>
        <end position="25"/>
    </location>
</feature>
<organism evidence="3 5">
    <name type="scientific">Prunus armeniaca</name>
    <name type="common">Apricot</name>
    <name type="synonym">Armeniaca vulgaris</name>
    <dbReference type="NCBI Taxonomy" id="36596"/>
    <lineage>
        <taxon>Eukaryota</taxon>
        <taxon>Viridiplantae</taxon>
        <taxon>Streptophyta</taxon>
        <taxon>Embryophyta</taxon>
        <taxon>Tracheophyta</taxon>
        <taxon>Spermatophyta</taxon>
        <taxon>Magnoliopsida</taxon>
        <taxon>eudicotyledons</taxon>
        <taxon>Gunneridae</taxon>
        <taxon>Pentapetalae</taxon>
        <taxon>rosids</taxon>
        <taxon>fabids</taxon>
        <taxon>Rosales</taxon>
        <taxon>Rosaceae</taxon>
        <taxon>Amygdaloideae</taxon>
        <taxon>Amygdaleae</taxon>
        <taxon>Prunus</taxon>
    </lineage>
</organism>
<gene>
    <name evidence="2" type="ORF">CURHAP_LOCUS36629</name>
    <name evidence="3" type="ORF">ORAREDHAP_LOCUS36245</name>
</gene>
<protein>
    <submittedName>
        <fullName evidence="3">Uncharacterized protein</fullName>
    </submittedName>
</protein>
<evidence type="ECO:0000313" key="4">
    <source>
        <dbReference type="Proteomes" id="UP000507222"/>
    </source>
</evidence>
<dbReference type="AlphaFoldDB" id="A0A6J5XLU1"/>
<dbReference type="Proteomes" id="UP000507222">
    <property type="component" value="Unassembled WGS sequence"/>
</dbReference>
<evidence type="ECO:0000256" key="1">
    <source>
        <dbReference type="SAM" id="MobiDB-lite"/>
    </source>
</evidence>
<dbReference type="EMBL" id="CAEKKB010000006">
    <property type="protein sequence ID" value="CAB4313353.1"/>
    <property type="molecule type" value="Genomic_DNA"/>
</dbReference>
<proteinExistence type="predicted"/>
<dbReference type="Proteomes" id="UP000507245">
    <property type="component" value="Unassembled WGS sequence"/>
</dbReference>
<reference evidence="3 4" key="2">
    <citation type="submission" date="2020-05" db="EMBL/GenBank/DDBJ databases">
        <authorList>
            <person name="Campoy J."/>
            <person name="Schneeberger K."/>
            <person name="Spophaly S."/>
        </authorList>
    </citation>
    <scope>NUCLEOTIDE SEQUENCE [LARGE SCALE GENOMIC DNA]</scope>
    <source>
        <strain evidence="3">PruArmRojPasFocal</strain>
    </source>
</reference>
<feature type="compositionally biased region" description="Low complexity" evidence="1">
    <location>
        <begin position="156"/>
        <end position="170"/>
    </location>
</feature>
<evidence type="ECO:0000313" key="2">
    <source>
        <dbReference type="EMBL" id="CAB4282927.1"/>
    </source>
</evidence>
<evidence type="ECO:0000313" key="3">
    <source>
        <dbReference type="EMBL" id="CAB4313353.1"/>
    </source>
</evidence>
<keyword evidence="5" id="KW-1185">Reference proteome</keyword>
<dbReference type="EMBL" id="CAEKDK010000006">
    <property type="protein sequence ID" value="CAB4282927.1"/>
    <property type="molecule type" value="Genomic_DNA"/>
</dbReference>
<feature type="region of interest" description="Disordered" evidence="1">
    <location>
        <begin position="1"/>
        <end position="48"/>
    </location>
</feature>
<evidence type="ECO:0000313" key="5">
    <source>
        <dbReference type="Proteomes" id="UP000507245"/>
    </source>
</evidence>
<reference evidence="5" key="1">
    <citation type="journal article" date="2020" name="Genome Biol.">
        <title>Gamete binning: chromosome-level and haplotype-resolved genome assembly enabled by high-throughput single-cell sequencing of gamete genomes.</title>
        <authorList>
            <person name="Campoy J.A."/>
            <person name="Sun H."/>
            <person name="Goel M."/>
            <person name="Jiao W.-B."/>
            <person name="Folz-Donahue K."/>
            <person name="Wang N."/>
            <person name="Rubio M."/>
            <person name="Liu C."/>
            <person name="Kukat C."/>
            <person name="Ruiz D."/>
            <person name="Huettel B."/>
            <person name="Schneeberger K."/>
        </authorList>
    </citation>
    <scope>NUCLEOTIDE SEQUENCE [LARGE SCALE GENOMIC DNA]</scope>
    <source>
        <strain evidence="5">cv. Rojo Pasion</strain>
    </source>
</reference>
<sequence length="237" mass="26309">MDELKVYQRREEHASRGNAMEEKQVQKQNFLFPPTPVKPITRRSQKTYARRRLKKNLSHNGLLITDSQLDLEDSNGVSLFSAAPSSSEENKGLSNPIAALPTKGKIVLESDDTNYAYMDSEKTSKGFLEAELAVEHVAKNDNEVLTMCEEQLFQGSSVTSPTPQSSPSATNRSSFDRMSTCFSQVVQSHIDAEKPKEPIGDMLPSVELWLGPAAIPDSMSQCKSGKDSLEADLFYFI</sequence>
<accession>A0A6J5XLU1</accession>
<feature type="region of interest" description="Disordered" evidence="1">
    <location>
        <begin position="155"/>
        <end position="175"/>
    </location>
</feature>